<keyword evidence="2" id="KW-1185">Reference proteome</keyword>
<evidence type="ECO:0000313" key="1">
    <source>
        <dbReference type="EMBL" id="SNS13123.1"/>
    </source>
</evidence>
<name>A0A239C180_9ACTN</name>
<organism evidence="1 2">
    <name type="scientific">Actinacidiphila glaucinigra</name>
    <dbReference type="NCBI Taxonomy" id="235986"/>
    <lineage>
        <taxon>Bacteria</taxon>
        <taxon>Bacillati</taxon>
        <taxon>Actinomycetota</taxon>
        <taxon>Actinomycetes</taxon>
        <taxon>Kitasatosporales</taxon>
        <taxon>Streptomycetaceae</taxon>
        <taxon>Actinacidiphila</taxon>
    </lineage>
</organism>
<dbReference type="AlphaFoldDB" id="A0A239C180"/>
<proteinExistence type="predicted"/>
<protein>
    <submittedName>
        <fullName evidence="1">Uncharacterized protein</fullName>
    </submittedName>
</protein>
<sequence>MAFCEMLPRLRRAASGDPHDAAELEAVTETVRRGAGDMQAVTDLGHRLGVRVVDGRTYAGGYAQVPGTTGGGGGILRHRCPRGVCARSEDPTASVTTPRCEIWDAELRPVWY</sequence>
<gene>
    <name evidence="1" type="ORF">SAMN05216252_103274</name>
</gene>
<dbReference type="EMBL" id="FZOF01000003">
    <property type="protein sequence ID" value="SNS13123.1"/>
    <property type="molecule type" value="Genomic_DNA"/>
</dbReference>
<evidence type="ECO:0000313" key="2">
    <source>
        <dbReference type="Proteomes" id="UP000198280"/>
    </source>
</evidence>
<accession>A0A239C180</accession>
<reference evidence="1 2" key="1">
    <citation type="submission" date="2017-06" db="EMBL/GenBank/DDBJ databases">
        <authorList>
            <person name="Kim H.J."/>
            <person name="Triplett B.A."/>
        </authorList>
    </citation>
    <scope>NUCLEOTIDE SEQUENCE [LARGE SCALE GENOMIC DNA]</scope>
    <source>
        <strain evidence="1 2">CGMCC 4.1858</strain>
    </source>
</reference>
<dbReference type="Proteomes" id="UP000198280">
    <property type="component" value="Unassembled WGS sequence"/>
</dbReference>